<name>A0A1Q2D5Q8_9ENTE</name>
<dbReference type="RefSeq" id="WP_077275729.1">
    <property type="nucleotide sequence ID" value="NZ_CP019609.1"/>
</dbReference>
<dbReference type="AlphaFoldDB" id="A0A1Q2D5Q8"/>
<protein>
    <submittedName>
        <fullName evidence="1">Uncharacterized protein</fullName>
    </submittedName>
</protein>
<proteinExistence type="predicted"/>
<dbReference type="PANTHER" id="PTHR39173">
    <property type="entry name" value="ACETYLTRANSFERASE"/>
    <property type="match status" value="1"/>
</dbReference>
<accession>A0A1Q2D5Q8</accession>
<dbReference type="OrthoDB" id="9797989at2"/>
<dbReference type="PANTHER" id="PTHR39173:SF1">
    <property type="entry name" value="ACETYLTRANSFERASE"/>
    <property type="match status" value="1"/>
</dbReference>
<keyword evidence="2" id="KW-1185">Reference proteome</keyword>
<gene>
    <name evidence="1" type="ORF">BW732_04920</name>
</gene>
<dbReference type="Gene3D" id="3.40.630.30">
    <property type="match status" value="1"/>
</dbReference>
<evidence type="ECO:0000313" key="1">
    <source>
        <dbReference type="EMBL" id="AQP53641.1"/>
    </source>
</evidence>
<dbReference type="InterPro" id="IPR016181">
    <property type="entry name" value="Acyl_CoA_acyltransferase"/>
</dbReference>
<sequence length="140" mass="16248">MSKRASIGFYSLEALVSKEPLLKELDKDVDFNFIYLLAKDKYDRLNGRPILDSIMLIKLPDGGYIWHVICLSERQKGYGKAILKATLKEAEKIDLSQILVTCDESNIGSNRIILTNRDLLENKLYDVVANKWVNRYWFKF</sequence>
<dbReference type="STRING" id="633807.BW732_04920"/>
<dbReference type="KEGG" id="vpi:BW732_04920"/>
<dbReference type="EMBL" id="CP019609">
    <property type="protein sequence ID" value="AQP53641.1"/>
    <property type="molecule type" value="Genomic_DNA"/>
</dbReference>
<reference evidence="1 2" key="1">
    <citation type="journal article" date="2010" name="Int. J. Syst. Evol. Microbiol.">
        <title>Vagococcus penaei sp. nov., isolated from spoilage microbiota of cooked shrimp (Penaeus vannamei).</title>
        <authorList>
            <person name="Jaffres E."/>
            <person name="Prevost H."/>
            <person name="Rossero A."/>
            <person name="Joffraud J.J."/>
            <person name="Dousset X."/>
        </authorList>
    </citation>
    <scope>NUCLEOTIDE SEQUENCE [LARGE SCALE GENOMIC DNA]</scope>
    <source>
        <strain evidence="1 2">CD276</strain>
    </source>
</reference>
<dbReference type="Proteomes" id="UP000188246">
    <property type="component" value="Chromosome"/>
</dbReference>
<organism evidence="1 2">
    <name type="scientific">Vagococcus penaei</name>
    <dbReference type="NCBI Taxonomy" id="633807"/>
    <lineage>
        <taxon>Bacteria</taxon>
        <taxon>Bacillati</taxon>
        <taxon>Bacillota</taxon>
        <taxon>Bacilli</taxon>
        <taxon>Lactobacillales</taxon>
        <taxon>Enterococcaceae</taxon>
        <taxon>Vagococcus</taxon>
    </lineage>
</organism>
<evidence type="ECO:0000313" key="2">
    <source>
        <dbReference type="Proteomes" id="UP000188246"/>
    </source>
</evidence>
<dbReference type="SUPFAM" id="SSF55729">
    <property type="entry name" value="Acyl-CoA N-acyltransferases (Nat)"/>
    <property type="match status" value="1"/>
</dbReference>